<organism evidence="4 5">
    <name type="scientific">Dolichospermum compactum NIES-806</name>
    <dbReference type="NCBI Taxonomy" id="1973481"/>
    <lineage>
        <taxon>Bacteria</taxon>
        <taxon>Bacillati</taxon>
        <taxon>Cyanobacteriota</taxon>
        <taxon>Cyanophyceae</taxon>
        <taxon>Nostocales</taxon>
        <taxon>Aphanizomenonaceae</taxon>
        <taxon>Dolichospermum</taxon>
        <taxon>Dolichospermum compactum</taxon>
    </lineage>
</organism>
<dbReference type="GO" id="GO:0008758">
    <property type="term" value="F:UDP-2,3-diacylglucosamine hydrolase activity"/>
    <property type="evidence" value="ECO:0007669"/>
    <property type="project" value="TreeGrafter"/>
</dbReference>
<dbReference type="AlphaFoldDB" id="A0A1Z4V4Z7"/>
<dbReference type="KEGG" id="dcm:NIES806_25670"/>
<dbReference type="EMBL" id="AP018316">
    <property type="protein sequence ID" value="BAZ86355.1"/>
    <property type="molecule type" value="Genomic_DNA"/>
</dbReference>
<keyword evidence="5" id="KW-1185">Reference proteome</keyword>
<evidence type="ECO:0000256" key="1">
    <source>
        <dbReference type="ARBA" id="ARBA00022723"/>
    </source>
</evidence>
<dbReference type="GO" id="GO:0046872">
    <property type="term" value="F:metal ion binding"/>
    <property type="evidence" value="ECO:0007669"/>
    <property type="project" value="UniProtKB-KW"/>
</dbReference>
<dbReference type="GO" id="GO:0016020">
    <property type="term" value="C:membrane"/>
    <property type="evidence" value="ECO:0007669"/>
    <property type="project" value="GOC"/>
</dbReference>
<dbReference type="Gene3D" id="3.60.21.10">
    <property type="match status" value="1"/>
</dbReference>
<dbReference type="Proteomes" id="UP000218702">
    <property type="component" value="Chromosome"/>
</dbReference>
<dbReference type="RefSeq" id="WP_096667787.1">
    <property type="nucleotide sequence ID" value="NZ_AP018316.1"/>
</dbReference>
<dbReference type="PANTHER" id="PTHR31302:SF31">
    <property type="entry name" value="PHOSPHODIESTERASE YAEI"/>
    <property type="match status" value="1"/>
</dbReference>
<dbReference type="Pfam" id="PF00149">
    <property type="entry name" value="Metallophos"/>
    <property type="match status" value="1"/>
</dbReference>
<name>A0A1Z4V4Z7_9CYAN</name>
<feature type="domain" description="Calcineurin-like phosphoesterase" evidence="3">
    <location>
        <begin position="29"/>
        <end position="191"/>
    </location>
</feature>
<sequence>MHKLLTGALSTEKLTVKIPNLPLSLAGLKLVQMSDFHYDNGLLSEKMLTEAIAVSNAAKPDLVILTGDYVNTIAKPIHQLASRLKNLESRYGVYAILGNHDICYPSSKLEITNALTNVGINVLWNQIAYPLGEKLPLVGLADFYSREFNPEAIMNQLDSTTPRIVLSHHPDTAEILKKWRVDLQLSGHSHGGQIVIPGMGPAMIYYAKIVKKIPKKLLRKLPFLRKTHSILRHWQWSEGLHIVGNNQLYVNRGLGTYFPGRLFCPPEVTIITLEIPVLPYLLCQI</sequence>
<proteinExistence type="predicted"/>
<dbReference type="OrthoDB" id="9780884at2"/>
<dbReference type="PANTHER" id="PTHR31302">
    <property type="entry name" value="TRANSMEMBRANE PROTEIN WITH METALLOPHOSPHOESTERASE DOMAIN-RELATED"/>
    <property type="match status" value="1"/>
</dbReference>
<evidence type="ECO:0000259" key="3">
    <source>
        <dbReference type="Pfam" id="PF00149"/>
    </source>
</evidence>
<accession>A0A1Z4V4Z7</accession>
<dbReference type="SUPFAM" id="SSF56300">
    <property type="entry name" value="Metallo-dependent phosphatases"/>
    <property type="match status" value="1"/>
</dbReference>
<evidence type="ECO:0000313" key="5">
    <source>
        <dbReference type="Proteomes" id="UP000218702"/>
    </source>
</evidence>
<dbReference type="InterPro" id="IPR029052">
    <property type="entry name" value="Metallo-depent_PP-like"/>
</dbReference>
<keyword evidence="2" id="KW-0378">Hydrolase</keyword>
<dbReference type="InterPro" id="IPR051158">
    <property type="entry name" value="Metallophosphoesterase_sf"/>
</dbReference>
<protein>
    <submittedName>
        <fullName evidence="4">Metallophosphoesterase</fullName>
    </submittedName>
</protein>
<dbReference type="CDD" id="cd07385">
    <property type="entry name" value="MPP_YkuE_C"/>
    <property type="match status" value="1"/>
</dbReference>
<gene>
    <name evidence="4" type="ORF">NIES806_25670</name>
</gene>
<dbReference type="InterPro" id="IPR004843">
    <property type="entry name" value="Calcineurin-like_PHP"/>
</dbReference>
<reference evidence="4 5" key="1">
    <citation type="submission" date="2017-06" db="EMBL/GenBank/DDBJ databases">
        <title>Genome sequencing of cyanobaciteial culture collection at National Institute for Environmental Studies (NIES).</title>
        <authorList>
            <person name="Hirose Y."/>
            <person name="Shimura Y."/>
            <person name="Fujisawa T."/>
            <person name="Nakamura Y."/>
            <person name="Kawachi M."/>
        </authorList>
    </citation>
    <scope>NUCLEOTIDE SEQUENCE [LARGE SCALE GENOMIC DNA]</scope>
    <source>
        <strain evidence="4 5">NIES-806</strain>
    </source>
</reference>
<evidence type="ECO:0000256" key="2">
    <source>
        <dbReference type="ARBA" id="ARBA00022801"/>
    </source>
</evidence>
<dbReference type="GO" id="GO:0009245">
    <property type="term" value="P:lipid A biosynthetic process"/>
    <property type="evidence" value="ECO:0007669"/>
    <property type="project" value="TreeGrafter"/>
</dbReference>
<evidence type="ECO:0000313" key="4">
    <source>
        <dbReference type="EMBL" id="BAZ86355.1"/>
    </source>
</evidence>
<keyword evidence="1" id="KW-0479">Metal-binding</keyword>